<dbReference type="WBParaSite" id="JU765_v2.g768.t1">
    <property type="protein sequence ID" value="JU765_v2.g768.t1"/>
    <property type="gene ID" value="JU765_v2.g768"/>
</dbReference>
<sequence length="112" mass="10973">MKYVAAYLLATLGGDAEPSKKTIEDILASVGADADAENTNAVLSALKGKNIDEVIAEGSKKLASVPSGGAVAAAPAAAAAAAPAAAAAAAPAAKKEEPKEESDEDMGFGLFD</sequence>
<evidence type="ECO:0000313" key="1">
    <source>
        <dbReference type="Proteomes" id="UP000887576"/>
    </source>
</evidence>
<dbReference type="Proteomes" id="UP000887576">
    <property type="component" value="Unplaced"/>
</dbReference>
<name>A0AC34RKF2_9BILA</name>
<accession>A0AC34RKF2</accession>
<reference evidence="2" key="1">
    <citation type="submission" date="2022-11" db="UniProtKB">
        <authorList>
            <consortium name="WormBaseParasite"/>
        </authorList>
    </citation>
    <scope>IDENTIFICATION</scope>
</reference>
<evidence type="ECO:0000313" key="2">
    <source>
        <dbReference type="WBParaSite" id="JU765_v2.g768.t1"/>
    </source>
</evidence>
<protein>
    <submittedName>
        <fullName evidence="2">Large ribosomal subunit protein P2</fullName>
    </submittedName>
</protein>
<organism evidence="1 2">
    <name type="scientific">Panagrolaimus sp. JU765</name>
    <dbReference type="NCBI Taxonomy" id="591449"/>
    <lineage>
        <taxon>Eukaryota</taxon>
        <taxon>Metazoa</taxon>
        <taxon>Ecdysozoa</taxon>
        <taxon>Nematoda</taxon>
        <taxon>Chromadorea</taxon>
        <taxon>Rhabditida</taxon>
        <taxon>Tylenchina</taxon>
        <taxon>Panagrolaimomorpha</taxon>
        <taxon>Panagrolaimoidea</taxon>
        <taxon>Panagrolaimidae</taxon>
        <taxon>Panagrolaimus</taxon>
    </lineage>
</organism>
<proteinExistence type="predicted"/>